<dbReference type="Proteomes" id="UP000444721">
    <property type="component" value="Unassembled WGS sequence"/>
</dbReference>
<dbReference type="RefSeq" id="XP_044559329.1">
    <property type="nucleotide sequence ID" value="XM_044709687.1"/>
</dbReference>
<dbReference type="EMBL" id="VFQX01000051">
    <property type="protein sequence ID" value="KAF0974616.1"/>
    <property type="molecule type" value="Genomic_DNA"/>
</dbReference>
<dbReference type="VEuPathDB" id="AmoebaDB:FDP41_006090"/>
<dbReference type="VEuPathDB" id="AmoebaDB:NfTy_078350"/>
<name>A0A6A5BIJ0_NAEFO</name>
<dbReference type="GeneID" id="68113308"/>
<proteinExistence type="predicted"/>
<dbReference type="AlphaFoldDB" id="A0A6A5BIJ0"/>
<keyword evidence="3" id="KW-1185">Reference proteome</keyword>
<gene>
    <name evidence="2" type="ORF">FDP41_006090</name>
</gene>
<reference evidence="2 3" key="1">
    <citation type="journal article" date="2019" name="Sci. Rep.">
        <title>Nanopore sequencing improves the draft genome of the human pathogenic amoeba Naegleria fowleri.</title>
        <authorList>
            <person name="Liechti N."/>
            <person name="Schurch N."/>
            <person name="Bruggmann R."/>
            <person name="Wittwer M."/>
        </authorList>
    </citation>
    <scope>NUCLEOTIDE SEQUENCE [LARGE SCALE GENOMIC DNA]</scope>
    <source>
        <strain evidence="2 3">ATCC 30894</strain>
    </source>
</reference>
<evidence type="ECO:0000313" key="3">
    <source>
        <dbReference type="Proteomes" id="UP000444721"/>
    </source>
</evidence>
<comment type="caution">
    <text evidence="2">The sequence shown here is derived from an EMBL/GenBank/DDBJ whole genome shotgun (WGS) entry which is preliminary data.</text>
</comment>
<feature type="compositionally biased region" description="Polar residues" evidence="1">
    <location>
        <begin position="491"/>
        <end position="510"/>
    </location>
</feature>
<organism evidence="2 3">
    <name type="scientific">Naegleria fowleri</name>
    <name type="common">Brain eating amoeba</name>
    <dbReference type="NCBI Taxonomy" id="5763"/>
    <lineage>
        <taxon>Eukaryota</taxon>
        <taxon>Discoba</taxon>
        <taxon>Heterolobosea</taxon>
        <taxon>Tetramitia</taxon>
        <taxon>Eutetramitia</taxon>
        <taxon>Vahlkampfiidae</taxon>
        <taxon>Naegleria</taxon>
    </lineage>
</organism>
<protein>
    <submittedName>
        <fullName evidence="2">Uncharacterized protein</fullName>
    </submittedName>
</protein>
<feature type="compositionally biased region" description="Basic and acidic residues" evidence="1">
    <location>
        <begin position="352"/>
        <end position="375"/>
    </location>
</feature>
<feature type="region of interest" description="Disordered" evidence="1">
    <location>
        <begin position="351"/>
        <end position="375"/>
    </location>
</feature>
<feature type="compositionally biased region" description="Polar residues" evidence="1">
    <location>
        <begin position="460"/>
        <end position="480"/>
    </location>
</feature>
<feature type="region of interest" description="Disordered" evidence="1">
    <location>
        <begin position="1"/>
        <end position="42"/>
    </location>
</feature>
<dbReference type="OMA" id="KSENCAL"/>
<dbReference type="VEuPathDB" id="AmoebaDB:NF0094260"/>
<accession>A0A6A5BIJ0</accession>
<dbReference type="OrthoDB" id="10484240at2759"/>
<evidence type="ECO:0000313" key="2">
    <source>
        <dbReference type="EMBL" id="KAF0974616.1"/>
    </source>
</evidence>
<feature type="region of interest" description="Disordered" evidence="1">
    <location>
        <begin position="449"/>
        <end position="510"/>
    </location>
</feature>
<sequence length="656" mass="75150">METLLTTSSRIARSNLSETVQTTPFSQDPTSSHTNSHGPVTFQLSSNGDASIELCDYSHLVSHYEFVTINNESSSSSLLRRITSPSLNNSDNETRPLSHSTTSSFALSELLIQLGHVLFENWEDYCGDKGFERLCEQSVANPPLSNTRNTQLRATMTHHRVNPLLHEEFNNNIYSNHLHSHMDCKSENCALKRFFKLSTCQQIHLATNFICNFVCFGVNGSIQERVPTKLFEGNNNANTTFMMGEQSHEQLFRRFNGAQHSGINRLSVVSEHYFNYPEEKDTCDSLMVWCFLREVLRDLVRREIQDELTLKREESSSIISHSTTRTTQTEVSTTSSNVAVSILQNSILHHSARQEARSRQRRTTSDEDTLLHQNEHNSNDDTSYYWRALIYVILRKLKFGNLSIESDDLSQDELLQAASSTDFNIWNTLMDSLFHSFLQKRRAFVTTREHEISHRRRAHSNGQFTSSATPSSNNDQSGSRNLRVLEGTRSRAVSSETSNHSQQRTLNTHSQEVILEKSSVQIKRLRSHFNSFFTEQVIHHDMCKLAFVCQISAPLFMRPYKNLGEKYLRTLFSNSRGTLRRELLAPLEASNQLSFVTVCYWHSFMTFEGYDSPLERIKAFFLMLEKNNFPVRSPGPKTPKQPAGLKSMIQKLKTLI</sequence>
<evidence type="ECO:0000256" key="1">
    <source>
        <dbReference type="SAM" id="MobiDB-lite"/>
    </source>
</evidence>